<proteinExistence type="predicted"/>
<keyword evidence="4" id="KW-1185">Reference proteome</keyword>
<dbReference type="InterPro" id="IPR001296">
    <property type="entry name" value="Glyco_trans_1"/>
</dbReference>
<reference evidence="3 4" key="1">
    <citation type="submission" date="2019-09" db="EMBL/GenBank/DDBJ databases">
        <authorList>
            <person name="Depoorter E."/>
        </authorList>
    </citation>
    <scope>NUCLEOTIDE SEQUENCE [LARGE SCALE GENOMIC DNA]</scope>
    <source>
        <strain evidence="3">LMG 24065</strain>
    </source>
</reference>
<dbReference type="GO" id="GO:0016758">
    <property type="term" value="F:hexosyltransferase activity"/>
    <property type="evidence" value="ECO:0007669"/>
    <property type="project" value="TreeGrafter"/>
</dbReference>
<name>A0A6P2NNH1_9BURK</name>
<dbReference type="Pfam" id="PF00534">
    <property type="entry name" value="Glycos_transf_1"/>
    <property type="match status" value="1"/>
</dbReference>
<evidence type="ECO:0000313" key="3">
    <source>
        <dbReference type="EMBL" id="VWB96285.1"/>
    </source>
</evidence>
<evidence type="ECO:0000313" key="4">
    <source>
        <dbReference type="Proteomes" id="UP000494125"/>
    </source>
</evidence>
<dbReference type="PANTHER" id="PTHR45947">
    <property type="entry name" value="SULFOQUINOVOSYL TRANSFERASE SQD2"/>
    <property type="match status" value="1"/>
</dbReference>
<feature type="domain" description="Glycosyltransferase subfamily 4-like N-terminal" evidence="2">
    <location>
        <begin position="28"/>
        <end position="195"/>
    </location>
</feature>
<dbReference type="InterPro" id="IPR050194">
    <property type="entry name" value="Glycosyltransferase_grp1"/>
</dbReference>
<dbReference type="PANTHER" id="PTHR45947:SF3">
    <property type="entry name" value="SULFOQUINOVOSYL TRANSFERASE SQD2"/>
    <property type="match status" value="1"/>
</dbReference>
<dbReference type="Gene3D" id="3.40.50.2000">
    <property type="entry name" value="Glycogen Phosphorylase B"/>
    <property type="match status" value="2"/>
</dbReference>
<keyword evidence="3" id="KW-0808">Transferase</keyword>
<evidence type="ECO:0000259" key="2">
    <source>
        <dbReference type="Pfam" id="PF13439"/>
    </source>
</evidence>
<gene>
    <name evidence="3" type="ORF">BDI24065_04636</name>
</gene>
<protein>
    <submittedName>
        <fullName evidence="3">Glycosyl transferase</fullName>
    </submittedName>
</protein>
<dbReference type="Pfam" id="PF13439">
    <property type="entry name" value="Glyco_transf_4"/>
    <property type="match status" value="1"/>
</dbReference>
<organism evidence="3 4">
    <name type="scientific">Burkholderia diffusa</name>
    <dbReference type="NCBI Taxonomy" id="488732"/>
    <lineage>
        <taxon>Bacteria</taxon>
        <taxon>Pseudomonadati</taxon>
        <taxon>Pseudomonadota</taxon>
        <taxon>Betaproteobacteria</taxon>
        <taxon>Burkholderiales</taxon>
        <taxon>Burkholderiaceae</taxon>
        <taxon>Burkholderia</taxon>
        <taxon>Burkholderia cepacia complex</taxon>
    </lineage>
</organism>
<dbReference type="SUPFAM" id="SSF53756">
    <property type="entry name" value="UDP-Glycosyltransferase/glycogen phosphorylase"/>
    <property type="match status" value="1"/>
</dbReference>
<feature type="domain" description="Glycosyl transferase family 1" evidence="1">
    <location>
        <begin position="197"/>
        <end position="353"/>
    </location>
</feature>
<dbReference type="InterPro" id="IPR028098">
    <property type="entry name" value="Glyco_trans_4-like_N"/>
</dbReference>
<dbReference type="Proteomes" id="UP000494125">
    <property type="component" value="Unassembled WGS sequence"/>
</dbReference>
<dbReference type="AlphaFoldDB" id="A0A6P2NNH1"/>
<accession>A0A6P2NNH1</accession>
<dbReference type="EMBL" id="CABVPN010000024">
    <property type="protein sequence ID" value="VWB96285.1"/>
    <property type="molecule type" value="Genomic_DNA"/>
</dbReference>
<evidence type="ECO:0000259" key="1">
    <source>
        <dbReference type="Pfam" id="PF00534"/>
    </source>
</evidence>
<sequence length="395" mass="43344">MGDECAIGSLDPKMTKEKIVHIAEAFGGGVLSMLTHLANHAAATGVDVTVLHSIRPETPTDFSTLFLPDVKLTYVDMAREVSIKQDLRSLRSLVRNLRDCKPTAIHLHSSKAGVLGRVAARIAAPDARVLYSPHGLSFLRRDVSRMKQYAYLNFERIAAHIGGTIVACSGSELAEIRGKVRAKSAVLVENGVNAAEIPPRRTRDDHKVVIGMSGRASFQKNHEAFVRLADELHGADIEFLWIGGDAAEIPDPVQRRAVVCSGWVTRARALALTSELDIYVQTSRWEGMPVALIEAQVAGIPAVVTDVVGNRDVVIHGVTGYVASNADEMTAYLSLLRDDRQLREEMGAAARQRAIQRFSMNAIFRQWRGLYGLDTDEPRVDTRDFKPVVPDHVKA</sequence>